<evidence type="ECO:0000313" key="2">
    <source>
        <dbReference type="Proteomes" id="UP000439983"/>
    </source>
</evidence>
<reference evidence="1 2" key="1">
    <citation type="journal article" date="2013" name="Genome Biol.">
        <title>Comparative genomics of the core and accessory genomes of 48 Sinorhizobium strains comprising five genospecies.</title>
        <authorList>
            <person name="Sugawara M."/>
            <person name="Epstein B."/>
            <person name="Badgley B.D."/>
            <person name="Unno T."/>
            <person name="Xu L."/>
            <person name="Reese J."/>
            <person name="Gyaneshwar P."/>
            <person name="Denny R."/>
            <person name="Mudge J."/>
            <person name="Bharti A.K."/>
            <person name="Farmer A.D."/>
            <person name="May G.D."/>
            <person name="Woodward J.E."/>
            <person name="Medigue C."/>
            <person name="Vallenet D."/>
            <person name="Lajus A."/>
            <person name="Rouy Z."/>
            <person name="Martinez-Vaz B."/>
            <person name="Tiffin P."/>
            <person name="Young N.D."/>
            <person name="Sadowsky M.J."/>
        </authorList>
    </citation>
    <scope>NUCLEOTIDE SEQUENCE [LARGE SCALE GENOMIC DNA]</scope>
    <source>
        <strain evidence="1 2">USDA4894</strain>
    </source>
</reference>
<dbReference type="Proteomes" id="UP000439983">
    <property type="component" value="Unassembled WGS sequence"/>
</dbReference>
<evidence type="ECO:0000313" key="1">
    <source>
        <dbReference type="EMBL" id="MQX19143.1"/>
    </source>
</evidence>
<sequence length="432" mass="48488">MYEVPIDEIHTASRAAAGITLKQAASTLEQAQCRPLTITEVAEFINMMDAPDFDQIKAMVLDCSAKVRTRKYGRSVVTLSPVEVTNRCASNCSFCGWRSDNKQMGRLSIDEEIVDIQVQYLLAKGIQDIELVGGDDIQFVRDTLPVLLQRLRSRFLPRTGARQLLFCTMALTESQYHTLAACGADGMIMWQETYDEALYNHHISRGPKAYGIDDDFHVVKGGNGFLFRLQSQDRAAKAGLNLAVGTMLGLNKDVVFEVLATIHHARYLCKKYAPKDPVVIGMPTWNKLTTNQIDNRPKQILNIDKYFSFFASLYLLALSDLNVWVFPNCRVSRASQIEAIKVAGAYTSTEVKIGPGGYLPEALKDVCAGKRSDIIQKMHTKFYEKQLSSNELLEHLDDFEQFQHYFYLHEDFARALAAEDIEVTARGGAMIS</sequence>
<dbReference type="SUPFAM" id="SSF102114">
    <property type="entry name" value="Radical SAM enzymes"/>
    <property type="match status" value="1"/>
</dbReference>
<accession>A0A6N7LMN8</accession>
<dbReference type="RefSeq" id="WP_153442950.1">
    <property type="nucleotide sequence ID" value="NZ_JACIGA010000021.1"/>
</dbReference>
<gene>
    <name evidence="1" type="ORF">GHK62_31800</name>
</gene>
<dbReference type="Gene3D" id="3.20.20.70">
    <property type="entry name" value="Aldolase class I"/>
    <property type="match status" value="1"/>
</dbReference>
<protein>
    <recommendedName>
        <fullName evidence="3">Radical SAM protein</fullName>
    </recommendedName>
</protein>
<comment type="caution">
    <text evidence="1">The sequence shown here is derived from an EMBL/GenBank/DDBJ whole genome shotgun (WGS) entry which is preliminary data.</text>
</comment>
<keyword evidence="2" id="KW-1185">Reference proteome</keyword>
<organism evidence="1 2">
    <name type="scientific">Sinorhizobium terangae</name>
    <dbReference type="NCBI Taxonomy" id="110322"/>
    <lineage>
        <taxon>Bacteria</taxon>
        <taxon>Pseudomonadati</taxon>
        <taxon>Pseudomonadota</taxon>
        <taxon>Alphaproteobacteria</taxon>
        <taxon>Hyphomicrobiales</taxon>
        <taxon>Rhizobiaceae</taxon>
        <taxon>Sinorhizobium/Ensifer group</taxon>
        <taxon>Sinorhizobium</taxon>
    </lineage>
</organism>
<dbReference type="OrthoDB" id="3320990at2"/>
<dbReference type="InterPro" id="IPR058240">
    <property type="entry name" value="rSAM_sf"/>
</dbReference>
<proteinExistence type="predicted"/>
<evidence type="ECO:0008006" key="3">
    <source>
        <dbReference type="Google" id="ProtNLM"/>
    </source>
</evidence>
<dbReference type="CDD" id="cd01335">
    <property type="entry name" value="Radical_SAM"/>
    <property type="match status" value="1"/>
</dbReference>
<dbReference type="PANTHER" id="PTHR43583:SF1">
    <property type="entry name" value="2-IMINOACETATE SYNTHASE"/>
    <property type="match status" value="1"/>
</dbReference>
<name>A0A6N7LMN8_SINTE</name>
<dbReference type="PANTHER" id="PTHR43583">
    <property type="entry name" value="2-IMINOACETATE SYNTHASE"/>
    <property type="match status" value="1"/>
</dbReference>
<dbReference type="EMBL" id="WITC01000132">
    <property type="protein sequence ID" value="MQX19143.1"/>
    <property type="molecule type" value="Genomic_DNA"/>
</dbReference>
<dbReference type="InterPro" id="IPR034428">
    <property type="entry name" value="ThiH/NoCL/HydG-like"/>
</dbReference>
<dbReference type="InterPro" id="IPR013785">
    <property type="entry name" value="Aldolase_TIM"/>
</dbReference>
<dbReference type="AlphaFoldDB" id="A0A6N7LMN8"/>